<dbReference type="Proteomes" id="UP000028607">
    <property type="component" value="Unassembled WGS sequence"/>
</dbReference>
<evidence type="ECO:0000259" key="1">
    <source>
        <dbReference type="Pfam" id="PF06904"/>
    </source>
</evidence>
<dbReference type="PROSITE" id="PS51257">
    <property type="entry name" value="PROKAR_LIPOPROTEIN"/>
    <property type="match status" value="1"/>
</dbReference>
<dbReference type="Gene3D" id="3.30.1380.10">
    <property type="match status" value="1"/>
</dbReference>
<proteinExistence type="predicted"/>
<gene>
    <name evidence="2" type="ORF">DW2_03804</name>
</gene>
<protein>
    <recommendedName>
        <fullName evidence="1">Extensin-like C-terminal domain-containing protein</fullName>
    </recommendedName>
</protein>
<dbReference type="InterPro" id="IPR009045">
    <property type="entry name" value="Zn_M74/Hedgehog-like"/>
</dbReference>
<name>A0A085U0A6_9RHOB</name>
<dbReference type="AlphaFoldDB" id="A0A085U0A6"/>
<dbReference type="OrthoDB" id="9809788at2"/>
<dbReference type="PATRIC" id="fig|1317124.6.peg.771"/>
<organism evidence="2 3">
    <name type="scientific">Thioclava atlantica</name>
    <dbReference type="NCBI Taxonomy" id="1317124"/>
    <lineage>
        <taxon>Bacteria</taxon>
        <taxon>Pseudomonadati</taxon>
        <taxon>Pseudomonadota</taxon>
        <taxon>Alphaproteobacteria</taxon>
        <taxon>Rhodobacterales</taxon>
        <taxon>Paracoccaceae</taxon>
        <taxon>Thioclava</taxon>
    </lineage>
</organism>
<dbReference type="EMBL" id="AQRC01000002">
    <property type="protein sequence ID" value="KFE36403.1"/>
    <property type="molecule type" value="Genomic_DNA"/>
</dbReference>
<sequence>MRAGALIAFAALVALGSCGRGGEEREPRAARYSSSGSLCGIPGLEGQVIAPIDGPGACGIENPVQITAVSGIRLTTPARVNCSAARSFKRWVDRGIRPAVGRRGGGIEAIRIAASYSCRSRNSQRGAKLSEHAKGNAIDVSGVILRDGTRLSVLENWRGDGRRVMRKMHRSACGPFGTVLGPKSDRFHQDHIHVDVARYRSGPYCR</sequence>
<dbReference type="Pfam" id="PF06904">
    <property type="entry name" value="Extensin-like_C"/>
    <property type="match status" value="1"/>
</dbReference>
<comment type="caution">
    <text evidence="2">The sequence shown here is derived from an EMBL/GenBank/DDBJ whole genome shotgun (WGS) entry which is preliminary data.</text>
</comment>
<reference evidence="2 3" key="2">
    <citation type="journal article" date="2015" name="Antonie Van Leeuwenhoek">
        <title>Thioclava indica sp. nov., isolated from surface seawater of the Indian Ocean.</title>
        <authorList>
            <person name="Liu Y."/>
            <person name="Lai Q."/>
            <person name="Du J."/>
            <person name="Xu H."/>
            <person name="Jiang L."/>
            <person name="Shao Z."/>
        </authorList>
    </citation>
    <scope>NUCLEOTIDE SEQUENCE [LARGE SCALE GENOMIC DNA]</scope>
    <source>
        <strain evidence="2 3">13D2W-2</strain>
    </source>
</reference>
<feature type="domain" description="Extensin-like C-terminal" evidence="1">
    <location>
        <begin position="51"/>
        <end position="206"/>
    </location>
</feature>
<dbReference type="RefSeq" id="WP_081874838.1">
    <property type="nucleotide sequence ID" value="NZ_AQRC01000002.1"/>
</dbReference>
<dbReference type="eggNOG" id="COG3921">
    <property type="taxonomic scope" value="Bacteria"/>
</dbReference>
<reference evidence="3" key="1">
    <citation type="submission" date="2013-04" db="EMBL/GenBank/DDBJ databases">
        <title>Thioclava sp. 13D2W-2 Genome Sequencing.</title>
        <authorList>
            <person name="Lai Q."/>
            <person name="Li G."/>
            <person name="Shao Z."/>
        </authorList>
    </citation>
    <scope>NUCLEOTIDE SEQUENCE [LARGE SCALE GENOMIC DNA]</scope>
    <source>
        <strain evidence="3">13D2W-2</strain>
    </source>
</reference>
<keyword evidence="3" id="KW-1185">Reference proteome</keyword>
<evidence type="ECO:0000313" key="3">
    <source>
        <dbReference type="Proteomes" id="UP000028607"/>
    </source>
</evidence>
<accession>A0A085U0A6</accession>
<dbReference type="STRING" id="1317124.DW2_03804"/>
<evidence type="ECO:0000313" key="2">
    <source>
        <dbReference type="EMBL" id="KFE36403.1"/>
    </source>
</evidence>
<dbReference type="InterPro" id="IPR009683">
    <property type="entry name" value="Extensin-like_C"/>
</dbReference>